<sequence length="546" mass="62823">MEATGRSPSREGAFITEVNTRVGTPQTPTFQRRRTGRSSTTQLSDKDNGGIRGVEKINSQDAASDVFRIIDKMGEKQQHSRNIRSLIQKAAQKTILVVRTKNATQAAENVTVRFHKNQMTEVPRSVQLRYLCSRVLDNLRFTPSSANDSSVVPARKRRLFQEIFTSAPEVNALLKDMFWYLTAHCFQPGRQLQQVENFYQRIADNFTTLFIRVQVQSSSRDCGFFDKLPDVLAQILFMALYEAFPKSRKHMMSPELRREILRKCYGWILGFVPAELSWSHWMPVDQESPKRIAALADFPAMRNRMLRAERIERTKLEVKNRHSTVLDEEDDTEDMSEIMDEDGAALPPVHNHASSHHPKPLIETRERCVYQMQNSPLVEAFLKRHHLQANANQLQVQLRLTSGKNFELQQQEALKLTTLPRQRRRRLVNPKAYAEALDQIETFGNNVRATYAAERKTAHDQTSSERRQVVSESRDLDSRFEELKHHSAKMHEYSNLLVSQGRIDALVPRKKEVAPPKSSPQYRAADGKKNLKRLTPHPPPPRSNQV</sequence>
<evidence type="ECO:0000256" key="1">
    <source>
        <dbReference type="ARBA" id="ARBA00008666"/>
    </source>
</evidence>
<dbReference type="AlphaFoldDB" id="A0A8K1CLL2"/>
<dbReference type="OrthoDB" id="73353at2759"/>
<reference evidence="3" key="1">
    <citation type="submission" date="2019-03" db="EMBL/GenBank/DDBJ databases">
        <title>Long read genome sequence of the mycoparasitic Pythium oligandrum ATCC 38472 isolated from sugarbeet rhizosphere.</title>
        <authorList>
            <person name="Gaulin E."/>
        </authorList>
    </citation>
    <scope>NUCLEOTIDE SEQUENCE</scope>
    <source>
        <strain evidence="3">ATCC 38472_TT</strain>
    </source>
</reference>
<name>A0A8K1CLL2_PYTOL</name>
<comment type="similarity">
    <text evidence="1">Belongs to the FAM227 family.</text>
</comment>
<accession>A0A8K1CLL2</accession>
<dbReference type="Pfam" id="PF14922">
    <property type="entry name" value="FWWh"/>
    <property type="match status" value="1"/>
</dbReference>
<gene>
    <name evidence="3" type="ORF">Poli38472_003651</name>
</gene>
<feature type="region of interest" description="Disordered" evidence="2">
    <location>
        <begin position="507"/>
        <end position="546"/>
    </location>
</feature>
<organism evidence="3 4">
    <name type="scientific">Pythium oligandrum</name>
    <name type="common">Mycoparasitic fungus</name>
    <dbReference type="NCBI Taxonomy" id="41045"/>
    <lineage>
        <taxon>Eukaryota</taxon>
        <taxon>Sar</taxon>
        <taxon>Stramenopiles</taxon>
        <taxon>Oomycota</taxon>
        <taxon>Peronosporomycetes</taxon>
        <taxon>Pythiales</taxon>
        <taxon>Pythiaceae</taxon>
        <taxon>Pythium</taxon>
    </lineage>
</organism>
<keyword evidence="4" id="KW-1185">Reference proteome</keyword>
<evidence type="ECO:0000313" key="3">
    <source>
        <dbReference type="EMBL" id="TMW65886.1"/>
    </source>
</evidence>
<evidence type="ECO:0000256" key="2">
    <source>
        <dbReference type="SAM" id="MobiDB-lite"/>
    </source>
</evidence>
<proteinExistence type="inferred from homology"/>
<comment type="caution">
    <text evidence="3">The sequence shown here is derived from an EMBL/GenBank/DDBJ whole genome shotgun (WGS) entry which is preliminary data.</text>
</comment>
<dbReference type="InterPro" id="IPR029417">
    <property type="entry name" value="FAM227"/>
</dbReference>
<dbReference type="Proteomes" id="UP000794436">
    <property type="component" value="Unassembled WGS sequence"/>
</dbReference>
<feature type="region of interest" description="Disordered" evidence="2">
    <location>
        <begin position="1"/>
        <end position="52"/>
    </location>
</feature>
<dbReference type="EMBL" id="SPLM01000036">
    <property type="protein sequence ID" value="TMW65886.1"/>
    <property type="molecule type" value="Genomic_DNA"/>
</dbReference>
<feature type="region of interest" description="Disordered" evidence="2">
    <location>
        <begin position="454"/>
        <end position="475"/>
    </location>
</feature>
<protein>
    <submittedName>
        <fullName evidence="3">Uncharacterized protein</fullName>
    </submittedName>
</protein>
<feature type="compositionally biased region" description="Pro residues" evidence="2">
    <location>
        <begin position="536"/>
        <end position="546"/>
    </location>
</feature>
<dbReference type="PANTHER" id="PTHR33560:SF1">
    <property type="entry name" value="PROTEIN FAM227A"/>
    <property type="match status" value="1"/>
</dbReference>
<dbReference type="PANTHER" id="PTHR33560">
    <property type="entry name" value="PROTEIN FAM227B"/>
    <property type="match status" value="1"/>
</dbReference>
<evidence type="ECO:0000313" key="4">
    <source>
        <dbReference type="Proteomes" id="UP000794436"/>
    </source>
</evidence>